<name>A0A7V4TY27_CALAY</name>
<accession>A0A7V4TY27</accession>
<dbReference type="EMBL" id="DRQG01000019">
    <property type="protein sequence ID" value="HGY54434.1"/>
    <property type="molecule type" value="Genomic_DNA"/>
</dbReference>
<keyword evidence="1" id="KW-0732">Signal</keyword>
<evidence type="ECO:0000313" key="2">
    <source>
        <dbReference type="EMBL" id="HGY54434.1"/>
    </source>
</evidence>
<sequence>MKKQIHSVLCAGLASVLILFSFASAGENGGYAGSFLRMGLGAPSLAQGNATIAGTPNAYSFYYNPASVAFLDGKVASLSYSFLTLDRRFNYIGFAMPIKPAAGFSLGWINSGNADFPGYNSLGEEYGQISHSLNAVYFSFARKFGKRVSVGLSVKYMWERINDGGVSFDYSSTGVGWDVGIYYRPLDNLTLAVMVQDAGSKFKASTTEIFERGGTTTDYFPALYRAGLRYETFWKWLVINYTFEASSKLQYKHFIGLESRYIIGEKKDGDKFLALRAGMSNGTFTAGAGMGFQLFKIISHLDYAFVSSVVDEGSSHIFSWQFYLN</sequence>
<organism evidence="2">
    <name type="scientific">Caldithrix abyssi</name>
    <dbReference type="NCBI Taxonomy" id="187145"/>
    <lineage>
        <taxon>Bacteria</taxon>
        <taxon>Pseudomonadati</taxon>
        <taxon>Calditrichota</taxon>
        <taxon>Calditrichia</taxon>
        <taxon>Calditrichales</taxon>
        <taxon>Calditrichaceae</taxon>
        <taxon>Caldithrix</taxon>
    </lineage>
</organism>
<dbReference type="Proteomes" id="UP000885779">
    <property type="component" value="Unassembled WGS sequence"/>
</dbReference>
<protein>
    <recommendedName>
        <fullName evidence="3">PorV/PorQ family protein</fullName>
    </recommendedName>
</protein>
<evidence type="ECO:0008006" key="3">
    <source>
        <dbReference type="Google" id="ProtNLM"/>
    </source>
</evidence>
<proteinExistence type="predicted"/>
<dbReference type="Gene3D" id="2.40.160.60">
    <property type="entry name" value="Outer membrane protein transport protein (OMPP1/FadL/TodX)"/>
    <property type="match status" value="1"/>
</dbReference>
<dbReference type="AlphaFoldDB" id="A0A7V4TY27"/>
<reference evidence="2" key="1">
    <citation type="journal article" date="2020" name="mSystems">
        <title>Genome- and Community-Level Interaction Insights into Carbon Utilization and Element Cycling Functions of Hydrothermarchaeota in Hydrothermal Sediment.</title>
        <authorList>
            <person name="Zhou Z."/>
            <person name="Liu Y."/>
            <person name="Xu W."/>
            <person name="Pan J."/>
            <person name="Luo Z.H."/>
            <person name="Li M."/>
        </authorList>
    </citation>
    <scope>NUCLEOTIDE SEQUENCE [LARGE SCALE GENOMIC DNA]</scope>
    <source>
        <strain evidence="2">HyVt-577</strain>
    </source>
</reference>
<feature type="signal peptide" evidence="1">
    <location>
        <begin position="1"/>
        <end position="25"/>
    </location>
</feature>
<evidence type="ECO:0000256" key="1">
    <source>
        <dbReference type="SAM" id="SignalP"/>
    </source>
</evidence>
<comment type="caution">
    <text evidence="2">The sequence shown here is derived from an EMBL/GenBank/DDBJ whole genome shotgun (WGS) entry which is preliminary data.</text>
</comment>
<gene>
    <name evidence="2" type="ORF">ENK44_01905</name>
</gene>
<feature type="chain" id="PRO_5030993454" description="PorV/PorQ family protein" evidence="1">
    <location>
        <begin position="26"/>
        <end position="325"/>
    </location>
</feature>
<dbReference type="SUPFAM" id="SSF56935">
    <property type="entry name" value="Porins"/>
    <property type="match status" value="1"/>
</dbReference>